<name>A0A3B4AVW6_9GOBI</name>
<evidence type="ECO:0000256" key="4">
    <source>
        <dbReference type="ARBA" id="ARBA00023136"/>
    </source>
</evidence>
<reference evidence="7" key="1">
    <citation type="submission" date="2025-08" db="UniProtKB">
        <authorList>
            <consortium name="Ensembl"/>
        </authorList>
    </citation>
    <scope>IDENTIFICATION</scope>
</reference>
<feature type="transmembrane region" description="Helical" evidence="5">
    <location>
        <begin position="450"/>
        <end position="471"/>
    </location>
</feature>
<feature type="domain" description="Major facilitator superfamily (MFS) profile" evidence="6">
    <location>
        <begin position="26"/>
        <end position="534"/>
    </location>
</feature>
<dbReference type="STRING" id="409849.ENSPMGP00000021273"/>
<dbReference type="PROSITE" id="PS50850">
    <property type="entry name" value="MFS"/>
    <property type="match status" value="1"/>
</dbReference>
<evidence type="ECO:0000256" key="1">
    <source>
        <dbReference type="ARBA" id="ARBA00004141"/>
    </source>
</evidence>
<dbReference type="Proteomes" id="UP000261520">
    <property type="component" value="Unplaced"/>
</dbReference>
<keyword evidence="2 5" id="KW-0812">Transmembrane</keyword>
<evidence type="ECO:0000256" key="5">
    <source>
        <dbReference type="SAM" id="Phobius"/>
    </source>
</evidence>
<evidence type="ECO:0000259" key="6">
    <source>
        <dbReference type="PROSITE" id="PS50850"/>
    </source>
</evidence>
<dbReference type="GO" id="GO:0022857">
    <property type="term" value="F:transmembrane transporter activity"/>
    <property type="evidence" value="ECO:0007669"/>
    <property type="project" value="InterPro"/>
</dbReference>
<evidence type="ECO:0000313" key="8">
    <source>
        <dbReference type="Proteomes" id="UP000261520"/>
    </source>
</evidence>
<dbReference type="AlphaFoldDB" id="A0A3B4AVW6"/>
<evidence type="ECO:0000256" key="3">
    <source>
        <dbReference type="ARBA" id="ARBA00022989"/>
    </source>
</evidence>
<dbReference type="PANTHER" id="PTHR24064">
    <property type="entry name" value="SOLUTE CARRIER FAMILY 22 MEMBER"/>
    <property type="match status" value="1"/>
</dbReference>
<reference evidence="7" key="2">
    <citation type="submission" date="2025-09" db="UniProtKB">
        <authorList>
            <consortium name="Ensembl"/>
        </authorList>
    </citation>
    <scope>IDENTIFICATION</scope>
</reference>
<dbReference type="InterPro" id="IPR036259">
    <property type="entry name" value="MFS_trans_sf"/>
</dbReference>
<dbReference type="InterPro" id="IPR020846">
    <property type="entry name" value="MFS_dom"/>
</dbReference>
<dbReference type="Gene3D" id="1.20.1250.20">
    <property type="entry name" value="MFS general substrate transporter like domains"/>
    <property type="match status" value="1"/>
</dbReference>
<proteinExistence type="predicted"/>
<dbReference type="SUPFAM" id="SSF103473">
    <property type="entry name" value="MFS general substrate transporter"/>
    <property type="match status" value="1"/>
</dbReference>
<feature type="transmembrane region" description="Helical" evidence="5">
    <location>
        <begin position="329"/>
        <end position="348"/>
    </location>
</feature>
<keyword evidence="3 5" id="KW-1133">Transmembrane helix</keyword>
<dbReference type="InterPro" id="IPR005828">
    <property type="entry name" value="MFS_sugar_transport-like"/>
</dbReference>
<evidence type="ECO:0000313" key="7">
    <source>
        <dbReference type="Ensembl" id="ENSPMGP00000021273.1"/>
    </source>
</evidence>
<feature type="transmembrane region" description="Helical" evidence="5">
    <location>
        <begin position="360"/>
        <end position="381"/>
    </location>
</feature>
<sequence>MSDKKEKDFDDVTLFLGDYGPFQITLIFLLSLFIIPNGYMGVVFVFVSDTPDFHCKVNEKWNLNSSYVQDFTFTERSSSVGPDGCSRYKERLNSSQVSPSNDTEACADGWDFSKDIYTATIVSEWELVCDNAWKVPFSSSLYFVGVLTGSFVCGNLSDRIGRKPVLFLTMAMQCITALIQAASVNWGMFTMLSCLRGFGLTSCYTTSLILGSEILSPKPRMAYNLLGQSVGFGLGYALLPLFGYFIRDWRMLLVACAIPGLLVMPLWWVVPESPRWLLQKNRLKEAEAVIRKAAKMNQVSTPDIIFPSKEDERNSYTCLDLLRTSNIRIITLMGIFMWFTCILVFSGLSLNTSNLNGNKYLNCFISAVIDIAAYIMTWVMVSRMSRPIFVFSSMMFCGILLLIIQLVPDDMDTVFQALALSGRFGISAAYSIMFVFFIELMPTVVRNTGLGIFSTTGRIGSILCPYIIYLGNEHYDIRIWCIFINNVLYCIYRSVQQGHSIHCFWVHEYCGFCPHVVSGSLMRNLFGSGPFWTN</sequence>
<protein>
    <recommendedName>
        <fullName evidence="6">Major facilitator superfamily (MFS) profile domain-containing protein</fullName>
    </recommendedName>
</protein>
<comment type="subcellular location">
    <subcellularLocation>
        <location evidence="1">Membrane</location>
        <topology evidence="1">Multi-pass membrane protein</topology>
    </subcellularLocation>
</comment>
<feature type="transmembrane region" description="Helical" evidence="5">
    <location>
        <begin position="20"/>
        <end position="47"/>
    </location>
</feature>
<evidence type="ECO:0000256" key="2">
    <source>
        <dbReference type="ARBA" id="ARBA00022692"/>
    </source>
</evidence>
<feature type="transmembrane region" description="Helical" evidence="5">
    <location>
        <begin position="414"/>
        <end position="438"/>
    </location>
</feature>
<feature type="transmembrane region" description="Helical" evidence="5">
    <location>
        <begin position="252"/>
        <end position="270"/>
    </location>
</feature>
<dbReference type="Pfam" id="PF00083">
    <property type="entry name" value="Sugar_tr"/>
    <property type="match status" value="1"/>
</dbReference>
<feature type="transmembrane region" description="Helical" evidence="5">
    <location>
        <begin position="222"/>
        <end position="246"/>
    </location>
</feature>
<keyword evidence="8" id="KW-1185">Reference proteome</keyword>
<feature type="transmembrane region" description="Helical" evidence="5">
    <location>
        <begin position="388"/>
        <end position="408"/>
    </location>
</feature>
<feature type="transmembrane region" description="Helical" evidence="5">
    <location>
        <begin position="165"/>
        <end position="182"/>
    </location>
</feature>
<accession>A0A3B4AVW6</accession>
<keyword evidence="4 5" id="KW-0472">Membrane</keyword>
<dbReference type="GO" id="GO:0016020">
    <property type="term" value="C:membrane"/>
    <property type="evidence" value="ECO:0007669"/>
    <property type="project" value="UniProtKB-SubCell"/>
</dbReference>
<organism evidence="7 8">
    <name type="scientific">Periophthalmus magnuspinnatus</name>
    <dbReference type="NCBI Taxonomy" id="409849"/>
    <lineage>
        <taxon>Eukaryota</taxon>
        <taxon>Metazoa</taxon>
        <taxon>Chordata</taxon>
        <taxon>Craniata</taxon>
        <taxon>Vertebrata</taxon>
        <taxon>Euteleostomi</taxon>
        <taxon>Actinopterygii</taxon>
        <taxon>Neopterygii</taxon>
        <taxon>Teleostei</taxon>
        <taxon>Neoteleostei</taxon>
        <taxon>Acanthomorphata</taxon>
        <taxon>Gobiaria</taxon>
        <taxon>Gobiiformes</taxon>
        <taxon>Gobioidei</taxon>
        <taxon>Gobiidae</taxon>
        <taxon>Oxudercinae</taxon>
        <taxon>Periophthalmus</taxon>
    </lineage>
</organism>
<dbReference type="Ensembl" id="ENSPMGT00000022666.1">
    <property type="protein sequence ID" value="ENSPMGP00000021273.1"/>
    <property type="gene ID" value="ENSPMGG00000017226.1"/>
</dbReference>